<evidence type="ECO:0000256" key="3">
    <source>
        <dbReference type="ARBA" id="ARBA00022553"/>
    </source>
</evidence>
<dbReference type="InterPro" id="IPR050428">
    <property type="entry name" value="TCS_sensor_his_kinase"/>
</dbReference>
<keyword evidence="7" id="KW-1133">Transmembrane helix</keyword>
<evidence type="ECO:0000313" key="9">
    <source>
        <dbReference type="EMBL" id="GGQ45523.1"/>
    </source>
</evidence>
<feature type="compositionally biased region" description="Low complexity" evidence="6">
    <location>
        <begin position="829"/>
        <end position="857"/>
    </location>
</feature>
<proteinExistence type="predicted"/>
<keyword evidence="3" id="KW-0597">Phosphoprotein</keyword>
<dbReference type="Gene3D" id="3.30.565.10">
    <property type="entry name" value="Histidine kinase-like ATPase, C-terminal domain"/>
    <property type="match status" value="1"/>
</dbReference>
<evidence type="ECO:0000256" key="5">
    <source>
        <dbReference type="ARBA" id="ARBA00022777"/>
    </source>
</evidence>
<dbReference type="PANTHER" id="PTHR45436">
    <property type="entry name" value="SENSOR HISTIDINE KINASE YKOH"/>
    <property type="match status" value="1"/>
</dbReference>
<comment type="caution">
    <text evidence="9">The sequence shown here is derived from an EMBL/GenBank/DDBJ whole genome shotgun (WGS) entry which is preliminary data.</text>
</comment>
<evidence type="ECO:0000313" key="10">
    <source>
        <dbReference type="Proteomes" id="UP000620156"/>
    </source>
</evidence>
<keyword evidence="4" id="KW-0808">Transferase</keyword>
<dbReference type="SMART" id="SM00387">
    <property type="entry name" value="HATPase_c"/>
    <property type="match status" value="1"/>
</dbReference>
<dbReference type="InterPro" id="IPR036890">
    <property type="entry name" value="HATPase_C_sf"/>
</dbReference>
<gene>
    <name evidence="9" type="ORF">GCM10010145_12770</name>
</gene>
<evidence type="ECO:0000256" key="7">
    <source>
        <dbReference type="SAM" id="Phobius"/>
    </source>
</evidence>
<dbReference type="GO" id="GO:0000160">
    <property type="term" value="P:phosphorelay signal transduction system"/>
    <property type="evidence" value="ECO:0007669"/>
    <property type="project" value="TreeGrafter"/>
</dbReference>
<feature type="compositionally biased region" description="Low complexity" evidence="6">
    <location>
        <begin position="683"/>
        <end position="701"/>
    </location>
</feature>
<dbReference type="Proteomes" id="UP000620156">
    <property type="component" value="Unassembled WGS sequence"/>
</dbReference>
<accession>A0A918BAI9</accession>
<feature type="region of interest" description="Disordered" evidence="6">
    <location>
        <begin position="746"/>
        <end position="788"/>
    </location>
</feature>
<keyword evidence="5" id="KW-0418">Kinase</keyword>
<name>A0A918BAI9_9ACTN</name>
<sequence>MPGTRDRRTRHRSASRKNLRLSFVVPFVVPAVLATGVWGYTAAGLIDEQIQLRSESDRASSVAGPAQALVTRLQQERRLTAVWQGGRTDAARTELDAAREETDAAVASYRTAVSSFAFDAADLRGGDQRLVQALDELTARREAVDDLSLNSSDAFQYFTGAVTGGTDLIAAALRSEDADLAGTGAATTALVRLTEMLSREDALISGALPVEEMSGSTRSRFVQYLAVQQELRAALTARDLPGSGAADYGEITGSRQWTSIGVVESAILDAGGTGLPLPGQASSWPEAAGTVVGELQTLGGDSVRGVADEASDRAGDLLLGLLLGTAATLAALVGGALLALRGRRTALDRITELQRKTEELSGVWLPQVMARIERGERVEPQPAGAQPHHTAADELERLGAAINHLGSVAADTAVRQNIGREGTEKVFAQLIRRTQILIHRLISLLDDLERKHEDSDLLKDIFRVDHLATRVRRHAENLVILSGSPPSRRMTAPVSITDVMRSAVAETEAYTRVKVKNLPADLRVALTGRAVADVTHLLAELIENGTSFSPPDTQVFVSATKVAKGLAVHVEDHGLGMPEDLREKANHLLSHPPKLDMTALGEDPRLGHFVVARLAERHKIKVELRESVYGGTLVVVLLPSGLLTEIDSPVLDQLKSAAAKQNRAVRDSGAERTGIPAAERTDAPAAAAVSGTEPVGPAPGAVPGGAGLVVTGTAVPTPAPEVLTHSRTPDYSGFPDYGGAGLLPPVSDRSPHRDTAAAAWTAPQEHPAHRAEPGPRDGRPAGAGLHAGAGAGVGTGAGAGAGAVASAPGYGSGAGVPAGTGTGAGHGPGRAAPGAGMGAGARRSAPAAGSAGEASGPLTTPTVLPQRTRGASLAQQLRKEAGHQNEGTDGSGGLSPDASARAMIAIQQGLKRARLSEGGEPDGTDDRKAPRDPGSY</sequence>
<keyword evidence="10" id="KW-1185">Reference proteome</keyword>
<dbReference type="SUPFAM" id="SSF55874">
    <property type="entry name" value="ATPase domain of HSP90 chaperone/DNA topoisomerase II/histidine kinase"/>
    <property type="match status" value="1"/>
</dbReference>
<reference evidence="9" key="1">
    <citation type="journal article" date="2014" name="Int. J. Syst. Evol. Microbiol.">
        <title>Complete genome sequence of Corynebacterium casei LMG S-19264T (=DSM 44701T), isolated from a smear-ripened cheese.</title>
        <authorList>
            <consortium name="US DOE Joint Genome Institute (JGI-PGF)"/>
            <person name="Walter F."/>
            <person name="Albersmeier A."/>
            <person name="Kalinowski J."/>
            <person name="Ruckert C."/>
        </authorList>
    </citation>
    <scope>NUCLEOTIDE SEQUENCE</scope>
    <source>
        <strain evidence="9">JCM 3131</strain>
    </source>
</reference>
<dbReference type="GO" id="GO:0004673">
    <property type="term" value="F:protein histidine kinase activity"/>
    <property type="evidence" value="ECO:0007669"/>
    <property type="project" value="UniProtKB-EC"/>
</dbReference>
<organism evidence="9 10">
    <name type="scientific">Streptomyces ruber</name>
    <dbReference type="NCBI Taxonomy" id="83378"/>
    <lineage>
        <taxon>Bacteria</taxon>
        <taxon>Bacillati</taxon>
        <taxon>Actinomycetota</taxon>
        <taxon>Actinomycetes</taxon>
        <taxon>Kitasatosporales</taxon>
        <taxon>Streptomycetaceae</taxon>
        <taxon>Streptomyces</taxon>
    </lineage>
</organism>
<dbReference type="InterPro" id="IPR010910">
    <property type="entry name" value="Nitrate/nitrite_sensing_bac"/>
</dbReference>
<dbReference type="InterPro" id="IPR013587">
    <property type="entry name" value="Nitrate/nitrite_sensing"/>
</dbReference>
<feature type="compositionally biased region" description="Basic and acidic residues" evidence="6">
    <location>
        <begin position="924"/>
        <end position="936"/>
    </location>
</feature>
<dbReference type="Pfam" id="PF08376">
    <property type="entry name" value="NIT"/>
    <property type="match status" value="1"/>
</dbReference>
<evidence type="ECO:0000259" key="8">
    <source>
        <dbReference type="PROSITE" id="PS50906"/>
    </source>
</evidence>
<protein>
    <recommendedName>
        <fullName evidence="2">histidine kinase</fullName>
        <ecNumber evidence="2">2.7.13.3</ecNumber>
    </recommendedName>
</protein>
<feature type="domain" description="NIT" evidence="8">
    <location>
        <begin position="64"/>
        <end position="313"/>
    </location>
</feature>
<dbReference type="GO" id="GO:0005886">
    <property type="term" value="C:plasma membrane"/>
    <property type="evidence" value="ECO:0007669"/>
    <property type="project" value="TreeGrafter"/>
</dbReference>
<evidence type="ECO:0000256" key="2">
    <source>
        <dbReference type="ARBA" id="ARBA00012438"/>
    </source>
</evidence>
<evidence type="ECO:0000256" key="4">
    <source>
        <dbReference type="ARBA" id="ARBA00022679"/>
    </source>
</evidence>
<reference evidence="9" key="2">
    <citation type="submission" date="2020-09" db="EMBL/GenBank/DDBJ databases">
        <authorList>
            <person name="Sun Q."/>
            <person name="Ohkuma M."/>
        </authorList>
    </citation>
    <scope>NUCLEOTIDE SEQUENCE</scope>
    <source>
        <strain evidence="9">JCM 3131</strain>
    </source>
</reference>
<dbReference type="InterPro" id="IPR003594">
    <property type="entry name" value="HATPase_dom"/>
</dbReference>
<dbReference type="Pfam" id="PF02518">
    <property type="entry name" value="HATPase_c"/>
    <property type="match status" value="1"/>
</dbReference>
<evidence type="ECO:0000256" key="6">
    <source>
        <dbReference type="SAM" id="MobiDB-lite"/>
    </source>
</evidence>
<keyword evidence="7" id="KW-0472">Membrane</keyword>
<evidence type="ECO:0000256" key="1">
    <source>
        <dbReference type="ARBA" id="ARBA00000085"/>
    </source>
</evidence>
<comment type="catalytic activity">
    <reaction evidence="1">
        <text>ATP + protein L-histidine = ADP + protein N-phospho-L-histidine.</text>
        <dbReference type="EC" id="2.7.13.3"/>
    </reaction>
</comment>
<keyword evidence="7" id="KW-0812">Transmembrane</keyword>
<feature type="compositionally biased region" description="Basic and acidic residues" evidence="6">
    <location>
        <begin position="766"/>
        <end position="779"/>
    </location>
</feature>
<dbReference type="EMBL" id="BMQK01000002">
    <property type="protein sequence ID" value="GGQ45523.1"/>
    <property type="molecule type" value="Genomic_DNA"/>
</dbReference>
<feature type="region of interest" description="Disordered" evidence="6">
    <location>
        <begin position="821"/>
        <end position="936"/>
    </location>
</feature>
<dbReference type="RefSeq" id="WP_189215669.1">
    <property type="nucleotide sequence ID" value="NZ_BMQK01000002.1"/>
</dbReference>
<dbReference type="PANTHER" id="PTHR45436:SF5">
    <property type="entry name" value="SENSOR HISTIDINE KINASE TRCS"/>
    <property type="match status" value="1"/>
</dbReference>
<dbReference type="AlphaFoldDB" id="A0A918BAI9"/>
<feature type="region of interest" description="Disordered" evidence="6">
    <location>
        <begin position="662"/>
        <end position="702"/>
    </location>
</feature>
<dbReference type="PROSITE" id="PS50906">
    <property type="entry name" value="NIT"/>
    <property type="match status" value="1"/>
</dbReference>
<feature type="transmembrane region" description="Helical" evidence="7">
    <location>
        <begin position="21"/>
        <end position="40"/>
    </location>
</feature>
<dbReference type="EC" id="2.7.13.3" evidence="2"/>